<evidence type="ECO:0000313" key="1">
    <source>
        <dbReference type="EMBL" id="JAH38762.1"/>
    </source>
</evidence>
<dbReference type="AlphaFoldDB" id="A0A0E9SC06"/>
<accession>A0A0E9SC06</accession>
<dbReference type="EMBL" id="GBXM01069815">
    <property type="protein sequence ID" value="JAH38762.1"/>
    <property type="molecule type" value="Transcribed_RNA"/>
</dbReference>
<reference evidence="1" key="2">
    <citation type="journal article" date="2015" name="Fish Shellfish Immunol.">
        <title>Early steps in the European eel (Anguilla anguilla)-Vibrio vulnificus interaction in the gills: Role of the RtxA13 toxin.</title>
        <authorList>
            <person name="Callol A."/>
            <person name="Pajuelo D."/>
            <person name="Ebbesson L."/>
            <person name="Teles M."/>
            <person name="MacKenzie S."/>
            <person name="Amaro C."/>
        </authorList>
    </citation>
    <scope>NUCLEOTIDE SEQUENCE</scope>
</reference>
<name>A0A0E9SC06_ANGAN</name>
<reference evidence="1" key="1">
    <citation type="submission" date="2014-11" db="EMBL/GenBank/DDBJ databases">
        <authorList>
            <person name="Amaro Gonzalez C."/>
        </authorList>
    </citation>
    <scope>NUCLEOTIDE SEQUENCE</scope>
</reference>
<protein>
    <submittedName>
        <fullName evidence="1">Uncharacterized protein</fullName>
    </submittedName>
</protein>
<sequence>MWNYKLLPACADTMEYFRLETLMAVDFVAIGSDCVGQHLHGLNENCEELGFEVDEGSLVRIICGCVGNEDSFEPKNAKREYLNYKIKDRS</sequence>
<proteinExistence type="predicted"/>
<organism evidence="1">
    <name type="scientific">Anguilla anguilla</name>
    <name type="common">European freshwater eel</name>
    <name type="synonym">Muraena anguilla</name>
    <dbReference type="NCBI Taxonomy" id="7936"/>
    <lineage>
        <taxon>Eukaryota</taxon>
        <taxon>Metazoa</taxon>
        <taxon>Chordata</taxon>
        <taxon>Craniata</taxon>
        <taxon>Vertebrata</taxon>
        <taxon>Euteleostomi</taxon>
        <taxon>Actinopterygii</taxon>
        <taxon>Neopterygii</taxon>
        <taxon>Teleostei</taxon>
        <taxon>Anguilliformes</taxon>
        <taxon>Anguillidae</taxon>
        <taxon>Anguilla</taxon>
    </lineage>
</organism>